<accession>A0A8E1RVP8</accession>
<evidence type="ECO:0000313" key="2">
    <source>
        <dbReference type="Proteomes" id="UP000071979"/>
    </source>
</evidence>
<sequence length="62" mass="6964">MANFILTEARATVTLSEIRSYQNNDDHASLGSRFTMWKTGLLALELYRQAGKHHRTLAGSGR</sequence>
<protein>
    <submittedName>
        <fullName evidence="1">Uncharacterized protein</fullName>
    </submittedName>
</protein>
<proteinExistence type="predicted"/>
<dbReference type="Proteomes" id="UP000071979">
    <property type="component" value="Unassembled WGS sequence"/>
</dbReference>
<name>A0A8E1RVP8_9GAMM</name>
<organism evidence="1 2">
    <name type="scientific">Pantoea dispersa</name>
    <dbReference type="NCBI Taxonomy" id="59814"/>
    <lineage>
        <taxon>Bacteria</taxon>
        <taxon>Pseudomonadati</taxon>
        <taxon>Pseudomonadota</taxon>
        <taxon>Gammaproteobacteria</taxon>
        <taxon>Enterobacterales</taxon>
        <taxon>Erwiniaceae</taxon>
        <taxon>Pantoea</taxon>
    </lineage>
</organism>
<gene>
    <name evidence="1" type="ORF">SA3R_21810</name>
</gene>
<dbReference type="EMBL" id="LDSE01000051">
    <property type="protein sequence ID" value="KTS65045.1"/>
    <property type="molecule type" value="Genomic_DNA"/>
</dbReference>
<evidence type="ECO:0000313" key="1">
    <source>
        <dbReference type="EMBL" id="KTS65045.1"/>
    </source>
</evidence>
<dbReference type="AlphaFoldDB" id="A0A8E1RVP8"/>
<reference evidence="1 2" key="1">
    <citation type="journal article" date="2016" name="Front. Microbiol.">
        <title>Genomic Resource of Rice Seed Associated Bacteria.</title>
        <authorList>
            <person name="Midha S."/>
            <person name="Bansal K."/>
            <person name="Sharma S."/>
            <person name="Kumar N."/>
            <person name="Patil P.P."/>
            <person name="Chaudhry V."/>
            <person name="Patil P.B."/>
        </authorList>
    </citation>
    <scope>NUCLEOTIDE SEQUENCE [LARGE SCALE GENOMIC DNA]</scope>
    <source>
        <strain evidence="1 2">SA3</strain>
    </source>
</reference>
<comment type="caution">
    <text evidence="1">The sequence shown here is derived from an EMBL/GenBank/DDBJ whole genome shotgun (WGS) entry which is preliminary data.</text>
</comment>